<dbReference type="GO" id="GO:0043137">
    <property type="term" value="P:DNA replication, removal of RNA primer"/>
    <property type="evidence" value="ECO:0007669"/>
    <property type="project" value="TreeGrafter"/>
</dbReference>
<evidence type="ECO:0000313" key="11">
    <source>
        <dbReference type="Proteomes" id="UP000198372"/>
    </source>
</evidence>
<dbReference type="GO" id="GO:0006298">
    <property type="term" value="P:mismatch repair"/>
    <property type="evidence" value="ECO:0007669"/>
    <property type="project" value="TreeGrafter"/>
</dbReference>
<protein>
    <recommendedName>
        <fullName evidence="7">Ribonuclease</fullName>
        <ecNumber evidence="7">3.1.26.4</ecNumber>
    </recommendedName>
</protein>
<dbReference type="GO" id="GO:0046872">
    <property type="term" value="F:metal ion binding"/>
    <property type="evidence" value="ECO:0007669"/>
    <property type="project" value="UniProtKB-KW"/>
</dbReference>
<reference evidence="11" key="1">
    <citation type="submission" date="2016-09" db="EMBL/GenBank/DDBJ databases">
        <authorList>
            <person name="Jeantristanb JTB J.-T."/>
            <person name="Ricardo R."/>
        </authorList>
    </citation>
    <scope>NUCLEOTIDE SEQUENCE [LARGE SCALE GENOMIC DNA]</scope>
</reference>
<evidence type="ECO:0000256" key="5">
    <source>
        <dbReference type="ARBA" id="ARBA00022801"/>
    </source>
</evidence>
<dbReference type="EC" id="3.1.26.4" evidence="7"/>
<gene>
    <name evidence="10" type="ORF">BQ2448_1786</name>
</gene>
<comment type="cofactor">
    <cofactor evidence="6">
        <name>Mn(2+)</name>
        <dbReference type="ChEBI" id="CHEBI:29035"/>
    </cofactor>
    <cofactor evidence="6">
        <name>Mg(2+)</name>
        <dbReference type="ChEBI" id="CHEBI:18420"/>
    </cofactor>
    <text evidence="6">Manganese or magnesium. Binds 1 divalent metal ion per monomer in the absence of substrate. May bind a second metal ion after substrate binding.</text>
</comment>
<evidence type="ECO:0000256" key="7">
    <source>
        <dbReference type="RuleBase" id="RU003515"/>
    </source>
</evidence>
<evidence type="ECO:0000256" key="4">
    <source>
        <dbReference type="ARBA" id="ARBA00022759"/>
    </source>
</evidence>
<dbReference type="InterPro" id="IPR036397">
    <property type="entry name" value="RNaseH_sf"/>
</dbReference>
<dbReference type="InterPro" id="IPR001352">
    <property type="entry name" value="RNase_HII/HIII"/>
</dbReference>
<dbReference type="AlphaFoldDB" id="A0A238F942"/>
<comment type="function">
    <text evidence="7">Endonuclease that specifically degrades the RNA of RNA-DNA hybrids.</text>
</comment>
<dbReference type="InterPro" id="IPR024567">
    <property type="entry name" value="RNase_HII/HIII_dom"/>
</dbReference>
<evidence type="ECO:0000256" key="1">
    <source>
        <dbReference type="ARBA" id="ARBA00000077"/>
    </source>
</evidence>
<keyword evidence="5 6" id="KW-0378">Hydrolase</keyword>
<feature type="compositionally biased region" description="Polar residues" evidence="8">
    <location>
        <begin position="1"/>
        <end position="19"/>
    </location>
</feature>
<evidence type="ECO:0000256" key="3">
    <source>
        <dbReference type="ARBA" id="ARBA00022723"/>
    </source>
</evidence>
<comment type="similarity">
    <text evidence="7">Belongs to the RNase HII family.</text>
</comment>
<evidence type="ECO:0000256" key="2">
    <source>
        <dbReference type="ARBA" id="ARBA00022722"/>
    </source>
</evidence>
<dbReference type="PROSITE" id="PS51975">
    <property type="entry name" value="RNASE_H_2"/>
    <property type="match status" value="1"/>
</dbReference>
<dbReference type="SUPFAM" id="SSF53098">
    <property type="entry name" value="Ribonuclease H-like"/>
    <property type="match status" value="1"/>
</dbReference>
<evidence type="ECO:0000313" key="10">
    <source>
        <dbReference type="EMBL" id="SCV70392.1"/>
    </source>
</evidence>
<keyword evidence="11" id="KW-1185">Reference proteome</keyword>
<dbReference type="PANTHER" id="PTHR10954:SF7">
    <property type="entry name" value="RIBONUCLEASE H2 SUBUNIT A"/>
    <property type="match status" value="1"/>
</dbReference>
<dbReference type="STRING" id="269621.A0A238F942"/>
<dbReference type="Pfam" id="PF01351">
    <property type="entry name" value="RNase_HII"/>
    <property type="match status" value="1"/>
</dbReference>
<name>A0A238F942_9BASI</name>
<dbReference type="GO" id="GO:0004523">
    <property type="term" value="F:RNA-DNA hybrid ribonuclease activity"/>
    <property type="evidence" value="ECO:0007669"/>
    <property type="project" value="UniProtKB-UniRule"/>
</dbReference>
<feature type="region of interest" description="Disordered" evidence="8">
    <location>
        <begin position="1"/>
        <end position="23"/>
    </location>
</feature>
<feature type="domain" description="RNase H type-2" evidence="9">
    <location>
        <begin position="61"/>
        <end position="323"/>
    </location>
</feature>
<feature type="binding site" evidence="6">
    <location>
        <position position="201"/>
    </location>
    <ligand>
        <name>a divalent metal cation</name>
        <dbReference type="ChEBI" id="CHEBI:60240"/>
    </ligand>
</feature>
<dbReference type="Gene3D" id="3.30.420.10">
    <property type="entry name" value="Ribonuclease H-like superfamily/Ribonuclease H"/>
    <property type="match status" value="1"/>
</dbReference>
<sequence length="366" mass="40183">MSQKSIPLDATTSTPSMSFPSVKRNDSDVLARSYTFHSVDPVELAASEDKGKARETVIEGEWMLGVDEAGRGPVLARRDASECLRQAGSLWALTLSFAGAAGPQVYGIAFCRVEYSEELRSHGFADSKTLRDFDREQLLEVIINDAKNVHYACTVMSAHDISRGMLRRTPYNLNAQSHDVTINLIKDVIDRGYNITQAFIDTVGIAADYQRKLEHLFPSVSFVVTSKADVIYPIVSAASIVAKVTRDHFLEAWPVLSSASVQVNEDGEEEVRNVFGSGYPSGEPWTLASVLRVRQGLESVDTHILGVVVLARTVKTILDKKAAKVKWVDEPATIQKYFSADAETDAPGQKQYGAWKDFGLSSVSAF</sequence>
<dbReference type="OrthoDB" id="7462577at2759"/>
<feature type="binding site" evidence="6">
    <location>
        <position position="67"/>
    </location>
    <ligand>
        <name>a divalent metal cation</name>
        <dbReference type="ChEBI" id="CHEBI:60240"/>
    </ligand>
</feature>
<keyword evidence="4 6" id="KW-0255">Endonuclease</keyword>
<dbReference type="Proteomes" id="UP000198372">
    <property type="component" value="Unassembled WGS sequence"/>
</dbReference>
<dbReference type="PANTHER" id="PTHR10954">
    <property type="entry name" value="RIBONUCLEASE H2 SUBUNIT A"/>
    <property type="match status" value="1"/>
</dbReference>
<evidence type="ECO:0000259" key="9">
    <source>
        <dbReference type="PROSITE" id="PS51975"/>
    </source>
</evidence>
<comment type="catalytic activity">
    <reaction evidence="1 6 7">
        <text>Endonucleolytic cleavage to 5'-phosphomonoester.</text>
        <dbReference type="EC" id="3.1.26.4"/>
    </reaction>
</comment>
<dbReference type="GO" id="GO:0003723">
    <property type="term" value="F:RNA binding"/>
    <property type="evidence" value="ECO:0007669"/>
    <property type="project" value="UniProtKB-UniRule"/>
</dbReference>
<accession>A0A238F942</accession>
<evidence type="ECO:0000256" key="6">
    <source>
        <dbReference type="PROSITE-ProRule" id="PRU01319"/>
    </source>
</evidence>
<feature type="binding site" evidence="6">
    <location>
        <position position="68"/>
    </location>
    <ligand>
        <name>a divalent metal cation</name>
        <dbReference type="ChEBI" id="CHEBI:60240"/>
    </ligand>
</feature>
<organism evidence="10 11">
    <name type="scientific">Microbotryum intermedium</name>
    <dbReference type="NCBI Taxonomy" id="269621"/>
    <lineage>
        <taxon>Eukaryota</taxon>
        <taxon>Fungi</taxon>
        <taxon>Dikarya</taxon>
        <taxon>Basidiomycota</taxon>
        <taxon>Pucciniomycotina</taxon>
        <taxon>Microbotryomycetes</taxon>
        <taxon>Microbotryales</taxon>
        <taxon>Microbotryaceae</taxon>
        <taxon>Microbotryum</taxon>
    </lineage>
</organism>
<dbReference type="GO" id="GO:0032299">
    <property type="term" value="C:ribonuclease H2 complex"/>
    <property type="evidence" value="ECO:0007669"/>
    <property type="project" value="TreeGrafter"/>
</dbReference>
<keyword evidence="2 6" id="KW-0540">Nuclease</keyword>
<keyword evidence="3 6" id="KW-0479">Metal-binding</keyword>
<dbReference type="CDD" id="cd07181">
    <property type="entry name" value="RNase_HII_eukaryota_like"/>
    <property type="match status" value="1"/>
</dbReference>
<dbReference type="InterPro" id="IPR012337">
    <property type="entry name" value="RNaseH-like_sf"/>
</dbReference>
<proteinExistence type="inferred from homology"/>
<dbReference type="EMBL" id="FMSP01000005">
    <property type="protein sequence ID" value="SCV70392.1"/>
    <property type="molecule type" value="Genomic_DNA"/>
</dbReference>
<evidence type="ECO:0000256" key="8">
    <source>
        <dbReference type="SAM" id="MobiDB-lite"/>
    </source>
</evidence>